<evidence type="ECO:0000256" key="5">
    <source>
        <dbReference type="ARBA" id="ARBA00022989"/>
    </source>
</evidence>
<keyword evidence="6 7" id="KW-0472">Membrane</keyword>
<accession>A0A346Y1R7</accession>
<comment type="similarity">
    <text evidence="2">Belongs to the NrfD family.</text>
</comment>
<feature type="transmembrane region" description="Helical" evidence="7">
    <location>
        <begin position="34"/>
        <end position="52"/>
    </location>
</feature>
<dbReference type="Proteomes" id="UP000264006">
    <property type="component" value="Chromosome"/>
</dbReference>
<evidence type="ECO:0000313" key="9">
    <source>
        <dbReference type="Proteomes" id="UP000264006"/>
    </source>
</evidence>
<dbReference type="KEGG" id="euz:DVS28_a3742"/>
<evidence type="ECO:0000256" key="4">
    <source>
        <dbReference type="ARBA" id="ARBA00022692"/>
    </source>
</evidence>
<keyword evidence="5 7" id="KW-1133">Transmembrane helix</keyword>
<keyword evidence="4 7" id="KW-0812">Transmembrane</keyword>
<gene>
    <name evidence="8" type="ORF">DVS28_a3742</name>
</gene>
<dbReference type="GO" id="GO:0005886">
    <property type="term" value="C:plasma membrane"/>
    <property type="evidence" value="ECO:0007669"/>
    <property type="project" value="UniProtKB-SubCell"/>
</dbReference>
<feature type="transmembrane region" description="Helical" evidence="7">
    <location>
        <begin position="64"/>
        <end position="84"/>
    </location>
</feature>
<protein>
    <submittedName>
        <fullName evidence="8">Formate dehydrogenase O putative subunit</fullName>
    </submittedName>
</protein>
<dbReference type="Gene3D" id="1.20.1630.10">
    <property type="entry name" value="Formate dehydrogenase/DMSO reductase domain"/>
    <property type="match status" value="1"/>
</dbReference>
<sequence>MRGGRGSVVPDAEPRSYYDLPIVKAPVWTWEVPAYFFVGGAAGASSVLAVVAEATGNASLARTARLVAAGAVAASPPLLISDLGRPDRFHHMLRILKPTSPMSVGSWILALYAPAAIGAAGLDVLGWFPRLRRVAGVVAAGLGPALSTYTAVLLTNTAVPVWHQAKDTLPAVFAASSTMSSGAAAVLVRPADPTARAVAVAGGLAELVTTEVMHRSLDDDVAGPYGEGDSGQWGRVASAATAVGTALVAFAPSGSAGRAARRLGAVGMLAGAAATRWSVFRAGFASAADPAATVGPQRRRIAARTASDRG</sequence>
<keyword evidence="9" id="KW-1185">Reference proteome</keyword>
<dbReference type="InterPro" id="IPR052049">
    <property type="entry name" value="Electron_transfer_protein"/>
</dbReference>
<keyword evidence="3" id="KW-1003">Cell membrane</keyword>
<organism evidence="8 9">
    <name type="scientific">Euzebya pacifica</name>
    <dbReference type="NCBI Taxonomy" id="1608957"/>
    <lineage>
        <taxon>Bacteria</taxon>
        <taxon>Bacillati</taxon>
        <taxon>Actinomycetota</taxon>
        <taxon>Nitriliruptoria</taxon>
        <taxon>Euzebyales</taxon>
    </lineage>
</organism>
<feature type="transmembrane region" description="Helical" evidence="7">
    <location>
        <begin position="168"/>
        <end position="188"/>
    </location>
</feature>
<dbReference type="InterPro" id="IPR005614">
    <property type="entry name" value="NrfD-like"/>
</dbReference>
<name>A0A346Y1R7_9ACTN</name>
<evidence type="ECO:0000313" key="8">
    <source>
        <dbReference type="EMBL" id="AXV08414.1"/>
    </source>
</evidence>
<feature type="transmembrane region" description="Helical" evidence="7">
    <location>
        <begin position="137"/>
        <end position="162"/>
    </location>
</feature>
<evidence type="ECO:0000256" key="2">
    <source>
        <dbReference type="ARBA" id="ARBA00008929"/>
    </source>
</evidence>
<evidence type="ECO:0000256" key="7">
    <source>
        <dbReference type="SAM" id="Phobius"/>
    </source>
</evidence>
<evidence type="ECO:0000256" key="3">
    <source>
        <dbReference type="ARBA" id="ARBA00022475"/>
    </source>
</evidence>
<feature type="transmembrane region" description="Helical" evidence="7">
    <location>
        <begin position="104"/>
        <end position="125"/>
    </location>
</feature>
<proteinExistence type="inferred from homology"/>
<reference evidence="8 9" key="1">
    <citation type="submission" date="2018-09" db="EMBL/GenBank/DDBJ databases">
        <title>Complete genome sequence of Euzebya sp. DY32-46 isolated from seawater of Pacific Ocean.</title>
        <authorList>
            <person name="Xu L."/>
            <person name="Wu Y.-H."/>
            <person name="Xu X.-W."/>
        </authorList>
    </citation>
    <scope>NUCLEOTIDE SEQUENCE [LARGE SCALE GENOMIC DNA]</scope>
    <source>
        <strain evidence="8 9">DY32-46</strain>
    </source>
</reference>
<dbReference type="AlphaFoldDB" id="A0A346Y1R7"/>
<dbReference type="Pfam" id="PF03916">
    <property type="entry name" value="NrfD"/>
    <property type="match status" value="1"/>
</dbReference>
<evidence type="ECO:0000256" key="1">
    <source>
        <dbReference type="ARBA" id="ARBA00004651"/>
    </source>
</evidence>
<comment type="subcellular location">
    <subcellularLocation>
        <location evidence="1">Cell membrane</location>
        <topology evidence="1">Multi-pass membrane protein</topology>
    </subcellularLocation>
</comment>
<dbReference type="PANTHER" id="PTHR34856:SF2">
    <property type="entry name" value="PROTEIN NRFD"/>
    <property type="match status" value="1"/>
</dbReference>
<evidence type="ECO:0000256" key="6">
    <source>
        <dbReference type="ARBA" id="ARBA00023136"/>
    </source>
</evidence>
<dbReference type="EMBL" id="CP031165">
    <property type="protein sequence ID" value="AXV08414.1"/>
    <property type="molecule type" value="Genomic_DNA"/>
</dbReference>
<dbReference type="PANTHER" id="PTHR34856">
    <property type="entry name" value="PROTEIN NRFD"/>
    <property type="match status" value="1"/>
</dbReference>